<dbReference type="GeneID" id="68293350"/>
<evidence type="ECO:0000256" key="1">
    <source>
        <dbReference type="SAM" id="MobiDB-lite"/>
    </source>
</evidence>
<dbReference type="Proteomes" id="UP000825890">
    <property type="component" value="Unassembled WGS sequence"/>
</dbReference>
<feature type="region of interest" description="Disordered" evidence="1">
    <location>
        <begin position="319"/>
        <end position="342"/>
    </location>
</feature>
<dbReference type="InterPro" id="IPR056002">
    <property type="entry name" value="DUF7580"/>
</dbReference>
<sequence length="589" mass="65613">MSGIEAASLVLGAFPLLISAMEHYEDTKKVTNTWWKVKRAHKRDVGKIKDCQLDFRLNLIELLSPLVHDGIVEQGEYEQLLANPGGQGWIEDHVEEALRERLSDCHERYVEVLQDILELMARLSKECRVDDANFQAGLKAQNQKAPSSTQNQQAKVILMQRTNAVFEAKRLHYAFTGAKREDLFRQIGGCNKQLEKFLTQNDRISTLAGGRMSPAAGRSNAKHLNFYSHAATIFRLLDKVWTCHCRSPARLWLQHRSLNAVLMKMHLRLCSGQQCIQWRLMHTLPTLQLGNPGRTSSSSQTASQLPSIVIRDCSTPLAATSRSSSGSTMTLTSRSTSALAPPGTISTAQLDAMNLENDGLCRTCSAVHDPKKALDTSLGRLSDGQNEYAVFPVAHDMPIAATATLADILDPRSTLRLTRVERYGVALTLASSHLQLHSTPWLKQQWTSEDVCFPTSANGSAVTLHGEPYILTSLSNVANSSKQMTKDRSFSTLGIVLLELCFGRRLEDHPLWSNSLYAAGKSDSIMRQAVAFEWLDDVQGEAGEEYATAVTWTLRHVPGIVKDGSWRADFAKNVVQPLHRYYEYLNPKK</sequence>
<protein>
    <recommendedName>
        <fullName evidence="3">DUF7580 domain-containing protein</fullName>
    </recommendedName>
</protein>
<dbReference type="PANTHER" id="PTHR35186">
    <property type="entry name" value="ANK_REP_REGION DOMAIN-CONTAINING PROTEIN"/>
    <property type="match status" value="1"/>
</dbReference>
<dbReference type="RefSeq" id="XP_044659067.1">
    <property type="nucleotide sequence ID" value="XM_044803132.1"/>
</dbReference>
<dbReference type="Pfam" id="PF24476">
    <property type="entry name" value="DUF7580"/>
    <property type="match status" value="1"/>
</dbReference>
<evidence type="ECO:0000256" key="2">
    <source>
        <dbReference type="SAM" id="SignalP"/>
    </source>
</evidence>
<dbReference type="AlphaFoldDB" id="A0A9P3FJB3"/>
<reference evidence="4 5" key="1">
    <citation type="submission" date="2021-01" db="EMBL/GenBank/DDBJ databases">
        <title>Cercospora kikuchii MAFF 305040 whole genome shotgun sequence.</title>
        <authorList>
            <person name="Kashiwa T."/>
            <person name="Suzuki T."/>
        </authorList>
    </citation>
    <scope>NUCLEOTIDE SEQUENCE [LARGE SCALE GENOMIC DNA]</scope>
    <source>
        <strain evidence="4 5">MAFF 305040</strain>
    </source>
</reference>
<name>A0A9P3FJB3_9PEZI</name>
<accession>A0A9P3FJB3</accession>
<dbReference type="EMBL" id="BOLY01000004">
    <property type="protein sequence ID" value="GIZ44580.1"/>
    <property type="molecule type" value="Genomic_DNA"/>
</dbReference>
<comment type="caution">
    <text evidence="4">The sequence shown here is derived from an EMBL/GenBank/DDBJ whole genome shotgun (WGS) entry which is preliminary data.</text>
</comment>
<gene>
    <name evidence="4" type="ORF">CKM354_000777500</name>
</gene>
<feature type="domain" description="DUF7580" evidence="3">
    <location>
        <begin position="223"/>
        <end position="554"/>
    </location>
</feature>
<proteinExistence type="predicted"/>
<evidence type="ECO:0000313" key="4">
    <source>
        <dbReference type="EMBL" id="GIZ44580.1"/>
    </source>
</evidence>
<keyword evidence="5" id="KW-1185">Reference proteome</keyword>
<keyword evidence="2" id="KW-0732">Signal</keyword>
<dbReference type="PANTHER" id="PTHR35186:SF4">
    <property type="entry name" value="PRION-INHIBITION AND PROPAGATION HELO DOMAIN-CONTAINING PROTEIN"/>
    <property type="match status" value="1"/>
</dbReference>
<dbReference type="OrthoDB" id="3565018at2759"/>
<feature type="signal peptide" evidence="2">
    <location>
        <begin position="1"/>
        <end position="20"/>
    </location>
</feature>
<feature type="chain" id="PRO_5040261359" description="DUF7580 domain-containing protein" evidence="2">
    <location>
        <begin position="21"/>
        <end position="589"/>
    </location>
</feature>
<evidence type="ECO:0000259" key="3">
    <source>
        <dbReference type="Pfam" id="PF24476"/>
    </source>
</evidence>
<evidence type="ECO:0000313" key="5">
    <source>
        <dbReference type="Proteomes" id="UP000825890"/>
    </source>
</evidence>
<organism evidence="4 5">
    <name type="scientific">Cercospora kikuchii</name>
    <dbReference type="NCBI Taxonomy" id="84275"/>
    <lineage>
        <taxon>Eukaryota</taxon>
        <taxon>Fungi</taxon>
        <taxon>Dikarya</taxon>
        <taxon>Ascomycota</taxon>
        <taxon>Pezizomycotina</taxon>
        <taxon>Dothideomycetes</taxon>
        <taxon>Dothideomycetidae</taxon>
        <taxon>Mycosphaerellales</taxon>
        <taxon>Mycosphaerellaceae</taxon>
        <taxon>Cercospora</taxon>
    </lineage>
</organism>